<keyword evidence="2" id="KW-1133">Transmembrane helix</keyword>
<keyword evidence="4" id="KW-1185">Reference proteome</keyword>
<dbReference type="AlphaFoldDB" id="A0A098THK6"/>
<sequence>MPATVVTPVVLPSSRPKSKTAFLIGIGVAGISLFGAVLITLGLVGHWWNSDEPSDQAAHLPSSTSEETTPTPISPPANTSEPPESSPTEVPTPADSPEISEGNFREPKRSILNQYPPKVVDNFMRACIGEDKTETKQAFCQCSLEQVQATYTLREFIQLDRAIAAGEPTPERFKEIIHTCTKP</sequence>
<comment type="caution">
    <text evidence="3">The sequence shown here is derived from an EMBL/GenBank/DDBJ whole genome shotgun (WGS) entry which is preliminary data.</text>
</comment>
<feature type="region of interest" description="Disordered" evidence="1">
    <location>
        <begin position="53"/>
        <end position="111"/>
    </location>
</feature>
<dbReference type="RefSeq" id="WP_036534975.1">
    <property type="nucleotide sequence ID" value="NZ_JJML01000040.1"/>
</dbReference>
<name>A0A098THK6_9CYAN</name>
<evidence type="ECO:0000256" key="1">
    <source>
        <dbReference type="SAM" id="MobiDB-lite"/>
    </source>
</evidence>
<feature type="compositionally biased region" description="Low complexity" evidence="1">
    <location>
        <begin position="61"/>
        <end position="93"/>
    </location>
</feature>
<dbReference type="Proteomes" id="UP000030170">
    <property type="component" value="Unassembled WGS sequence"/>
</dbReference>
<keyword evidence="2" id="KW-0812">Transmembrane</keyword>
<dbReference type="EMBL" id="JJML01000040">
    <property type="protein sequence ID" value="KGF72060.1"/>
    <property type="molecule type" value="Genomic_DNA"/>
</dbReference>
<dbReference type="STRING" id="1497020.DO97_13205"/>
<dbReference type="OrthoDB" id="563680at2"/>
<evidence type="ECO:0000256" key="2">
    <source>
        <dbReference type="SAM" id="Phobius"/>
    </source>
</evidence>
<feature type="transmembrane region" description="Helical" evidence="2">
    <location>
        <begin position="21"/>
        <end position="48"/>
    </location>
</feature>
<organism evidence="3 4">
    <name type="scientific">Neosynechococcus sphagnicola sy1</name>
    <dbReference type="NCBI Taxonomy" id="1497020"/>
    <lineage>
        <taxon>Bacteria</taxon>
        <taxon>Bacillati</taxon>
        <taxon>Cyanobacteriota</taxon>
        <taxon>Cyanophyceae</taxon>
        <taxon>Neosynechococcales</taxon>
        <taxon>Neosynechococcaceae</taxon>
        <taxon>Neosynechococcus</taxon>
    </lineage>
</organism>
<evidence type="ECO:0000313" key="3">
    <source>
        <dbReference type="EMBL" id="KGF72060.1"/>
    </source>
</evidence>
<accession>A0A098THK6</accession>
<protein>
    <submittedName>
        <fullName evidence="3">Uncharacterized protein</fullName>
    </submittedName>
</protein>
<proteinExistence type="predicted"/>
<evidence type="ECO:0000313" key="4">
    <source>
        <dbReference type="Proteomes" id="UP000030170"/>
    </source>
</evidence>
<keyword evidence="2" id="KW-0472">Membrane</keyword>
<gene>
    <name evidence="3" type="ORF">DO97_13205</name>
</gene>
<reference evidence="3 4" key="1">
    <citation type="journal article" date="2014" name="Mol. Ecol.">
        <title>Evolution of Synechococcus.</title>
        <authorList>
            <person name="Dvorak P."/>
            <person name="Casamatta D."/>
            <person name="Hasler P."/>
            <person name="Poulickova A."/>
            <person name="Ondrej V."/>
            <person name="Sanges R."/>
        </authorList>
    </citation>
    <scope>NUCLEOTIDE SEQUENCE [LARGE SCALE GENOMIC DNA]</scope>
    <source>
        <strain evidence="3 4">CAUP A 1101</strain>
    </source>
</reference>